<gene>
    <name evidence="1" type="ORF">B0I35DRAFT_24807</name>
</gene>
<accession>A0A8K0T2J0</accession>
<sequence>MFCLSWSGRSVTHPRSPPSSHFILFFSPPFRRTTCIPSSIALPFILVGVTVMTLQVQPGASMQTARGLHADNQNRPGLVSASWAMILGHPCTYVVLPLSVARTAAGAASPAQIPWMTKVRVGQPGAITAQGWAL</sequence>
<comment type="caution">
    <text evidence="1">The sequence shown here is derived from an EMBL/GenBank/DDBJ whole genome shotgun (WGS) entry which is preliminary data.</text>
</comment>
<protein>
    <submittedName>
        <fullName evidence="1">Uncharacterized protein</fullName>
    </submittedName>
</protein>
<organism evidence="1 2">
    <name type="scientific">Stachybotrys elegans</name>
    <dbReference type="NCBI Taxonomy" id="80388"/>
    <lineage>
        <taxon>Eukaryota</taxon>
        <taxon>Fungi</taxon>
        <taxon>Dikarya</taxon>
        <taxon>Ascomycota</taxon>
        <taxon>Pezizomycotina</taxon>
        <taxon>Sordariomycetes</taxon>
        <taxon>Hypocreomycetidae</taxon>
        <taxon>Hypocreales</taxon>
        <taxon>Stachybotryaceae</taxon>
        <taxon>Stachybotrys</taxon>
    </lineage>
</organism>
<evidence type="ECO:0000313" key="2">
    <source>
        <dbReference type="Proteomes" id="UP000813444"/>
    </source>
</evidence>
<reference evidence="1" key="1">
    <citation type="journal article" date="2021" name="Nat. Commun.">
        <title>Genetic determinants of endophytism in the Arabidopsis root mycobiome.</title>
        <authorList>
            <person name="Mesny F."/>
            <person name="Miyauchi S."/>
            <person name="Thiergart T."/>
            <person name="Pickel B."/>
            <person name="Atanasova L."/>
            <person name="Karlsson M."/>
            <person name="Huettel B."/>
            <person name="Barry K.W."/>
            <person name="Haridas S."/>
            <person name="Chen C."/>
            <person name="Bauer D."/>
            <person name="Andreopoulos W."/>
            <person name="Pangilinan J."/>
            <person name="LaButti K."/>
            <person name="Riley R."/>
            <person name="Lipzen A."/>
            <person name="Clum A."/>
            <person name="Drula E."/>
            <person name="Henrissat B."/>
            <person name="Kohler A."/>
            <person name="Grigoriev I.V."/>
            <person name="Martin F.M."/>
            <person name="Hacquard S."/>
        </authorList>
    </citation>
    <scope>NUCLEOTIDE SEQUENCE</scope>
    <source>
        <strain evidence="1">MPI-CAGE-CH-0235</strain>
    </source>
</reference>
<proteinExistence type="predicted"/>
<evidence type="ECO:0000313" key="1">
    <source>
        <dbReference type="EMBL" id="KAH7328698.1"/>
    </source>
</evidence>
<dbReference type="Proteomes" id="UP000813444">
    <property type="component" value="Unassembled WGS sequence"/>
</dbReference>
<name>A0A8K0T2J0_9HYPO</name>
<dbReference type="EMBL" id="JAGPNK010000001">
    <property type="protein sequence ID" value="KAH7328698.1"/>
    <property type="molecule type" value="Genomic_DNA"/>
</dbReference>
<dbReference type="AlphaFoldDB" id="A0A8K0T2J0"/>
<keyword evidence="2" id="KW-1185">Reference proteome</keyword>